<name>A0AAW2X351_9LAMI</name>
<reference evidence="2" key="2">
    <citation type="journal article" date="2024" name="Plant">
        <title>Genomic evolution and insights into agronomic trait innovations of Sesamum species.</title>
        <authorList>
            <person name="Miao H."/>
            <person name="Wang L."/>
            <person name="Qu L."/>
            <person name="Liu H."/>
            <person name="Sun Y."/>
            <person name="Le M."/>
            <person name="Wang Q."/>
            <person name="Wei S."/>
            <person name="Zheng Y."/>
            <person name="Lin W."/>
            <person name="Duan Y."/>
            <person name="Cao H."/>
            <person name="Xiong S."/>
            <person name="Wang X."/>
            <person name="Wei L."/>
            <person name="Li C."/>
            <person name="Ma Q."/>
            <person name="Ju M."/>
            <person name="Zhao R."/>
            <person name="Li G."/>
            <person name="Mu C."/>
            <person name="Tian Q."/>
            <person name="Mei H."/>
            <person name="Zhang T."/>
            <person name="Gao T."/>
            <person name="Zhang H."/>
        </authorList>
    </citation>
    <scope>NUCLEOTIDE SEQUENCE</scope>
    <source>
        <strain evidence="2">KEN1</strain>
    </source>
</reference>
<gene>
    <name evidence="2" type="ORF">Slati_1926000</name>
</gene>
<dbReference type="AlphaFoldDB" id="A0AAW2X351"/>
<feature type="region of interest" description="Disordered" evidence="1">
    <location>
        <begin position="91"/>
        <end position="123"/>
    </location>
</feature>
<feature type="compositionally biased region" description="Basic and acidic residues" evidence="1">
    <location>
        <begin position="112"/>
        <end position="123"/>
    </location>
</feature>
<dbReference type="EMBL" id="JACGWN010000006">
    <property type="protein sequence ID" value="KAL0447981.1"/>
    <property type="molecule type" value="Genomic_DNA"/>
</dbReference>
<comment type="caution">
    <text evidence="2">The sequence shown here is derived from an EMBL/GenBank/DDBJ whole genome shotgun (WGS) entry which is preliminary data.</text>
</comment>
<sequence>MEGSPKSELWCPKSKLDRNTDHLCNLLHPIPHKLQQSIQQFQLSTQMNIQQLESQMSQLASFVGRLESQGKFPSQPIVNPKQSASAILLRSGKELQEHMDENSTKRGHAQKRKPEKEVKIPQE</sequence>
<proteinExistence type="predicted"/>
<evidence type="ECO:0000256" key="1">
    <source>
        <dbReference type="SAM" id="MobiDB-lite"/>
    </source>
</evidence>
<feature type="compositionally biased region" description="Basic and acidic residues" evidence="1">
    <location>
        <begin position="91"/>
        <end position="104"/>
    </location>
</feature>
<evidence type="ECO:0000313" key="2">
    <source>
        <dbReference type="EMBL" id="KAL0447981.1"/>
    </source>
</evidence>
<accession>A0AAW2X351</accession>
<reference evidence="2" key="1">
    <citation type="submission" date="2020-06" db="EMBL/GenBank/DDBJ databases">
        <authorList>
            <person name="Li T."/>
            <person name="Hu X."/>
            <person name="Zhang T."/>
            <person name="Song X."/>
            <person name="Zhang H."/>
            <person name="Dai N."/>
            <person name="Sheng W."/>
            <person name="Hou X."/>
            <person name="Wei L."/>
        </authorList>
    </citation>
    <scope>NUCLEOTIDE SEQUENCE</scope>
    <source>
        <strain evidence="2">KEN1</strain>
        <tissue evidence="2">Leaf</tissue>
    </source>
</reference>
<organism evidence="2">
    <name type="scientific">Sesamum latifolium</name>
    <dbReference type="NCBI Taxonomy" id="2727402"/>
    <lineage>
        <taxon>Eukaryota</taxon>
        <taxon>Viridiplantae</taxon>
        <taxon>Streptophyta</taxon>
        <taxon>Embryophyta</taxon>
        <taxon>Tracheophyta</taxon>
        <taxon>Spermatophyta</taxon>
        <taxon>Magnoliopsida</taxon>
        <taxon>eudicotyledons</taxon>
        <taxon>Gunneridae</taxon>
        <taxon>Pentapetalae</taxon>
        <taxon>asterids</taxon>
        <taxon>lamiids</taxon>
        <taxon>Lamiales</taxon>
        <taxon>Pedaliaceae</taxon>
        <taxon>Sesamum</taxon>
    </lineage>
</organism>
<protein>
    <submittedName>
        <fullName evidence="2">Uncharacterized protein</fullName>
    </submittedName>
</protein>